<evidence type="ECO:0008006" key="14">
    <source>
        <dbReference type="Google" id="ProtNLM"/>
    </source>
</evidence>
<evidence type="ECO:0000256" key="6">
    <source>
        <dbReference type="ARBA" id="ARBA00023157"/>
    </source>
</evidence>
<keyword evidence="3" id="KW-0732">Signal</keyword>
<keyword evidence="13" id="KW-1185">Reference proteome</keyword>
<dbReference type="InterPro" id="IPR016187">
    <property type="entry name" value="CTDL_fold"/>
</dbReference>
<keyword evidence="8" id="KW-0325">Glycoprotein</keyword>
<evidence type="ECO:0000256" key="7">
    <source>
        <dbReference type="ARBA" id="ARBA00023170"/>
    </source>
</evidence>
<evidence type="ECO:0000256" key="1">
    <source>
        <dbReference type="ARBA" id="ARBA00004167"/>
    </source>
</evidence>
<evidence type="ECO:0000259" key="11">
    <source>
        <dbReference type="PROSITE" id="PS50963"/>
    </source>
</evidence>
<keyword evidence="4" id="KW-1133">Transmembrane helix</keyword>
<keyword evidence="6 9" id="KW-1015">Disulfide bond</keyword>
<dbReference type="GO" id="GO:0004888">
    <property type="term" value="F:transmembrane signaling receptor activity"/>
    <property type="evidence" value="ECO:0007669"/>
    <property type="project" value="TreeGrafter"/>
</dbReference>
<dbReference type="GO" id="GO:0007155">
    <property type="term" value="P:cell adhesion"/>
    <property type="evidence" value="ECO:0007669"/>
    <property type="project" value="InterPro"/>
</dbReference>
<evidence type="ECO:0000313" key="13">
    <source>
        <dbReference type="Proteomes" id="UP000275408"/>
    </source>
</evidence>
<comment type="caution">
    <text evidence="12">The sequence shown here is derived from an EMBL/GenBank/DDBJ whole genome shotgun (WGS) entry which is preliminary data.</text>
</comment>
<evidence type="ECO:0000256" key="9">
    <source>
        <dbReference type="PROSITE-ProRule" id="PRU00076"/>
    </source>
</evidence>
<dbReference type="InterPro" id="IPR000742">
    <property type="entry name" value="EGF"/>
</dbReference>
<dbReference type="PROSITE" id="PS50963">
    <property type="entry name" value="LINK_2"/>
    <property type="match status" value="1"/>
</dbReference>
<dbReference type="EMBL" id="RCHS01003618">
    <property type="protein sequence ID" value="RMX40520.1"/>
    <property type="molecule type" value="Genomic_DNA"/>
</dbReference>
<evidence type="ECO:0000259" key="10">
    <source>
        <dbReference type="PROSITE" id="PS50026"/>
    </source>
</evidence>
<keyword evidence="7" id="KW-0675">Receptor</keyword>
<dbReference type="SUPFAM" id="SSF56436">
    <property type="entry name" value="C-type lectin-like"/>
    <property type="match status" value="1"/>
</dbReference>
<keyword evidence="2" id="KW-0812">Transmembrane</keyword>
<dbReference type="InterPro" id="IPR043210">
    <property type="entry name" value="CD44_antigen-like"/>
</dbReference>
<dbReference type="GO" id="GO:0005886">
    <property type="term" value="C:plasma membrane"/>
    <property type="evidence" value="ECO:0007669"/>
    <property type="project" value="TreeGrafter"/>
</dbReference>
<dbReference type="PANTHER" id="PTHR10225">
    <property type="entry name" value="HYALURONAN RECEPTOR"/>
    <property type="match status" value="1"/>
</dbReference>
<dbReference type="PROSITE" id="PS50026">
    <property type="entry name" value="EGF_3"/>
    <property type="match status" value="1"/>
</dbReference>
<dbReference type="SMART" id="SM00445">
    <property type="entry name" value="LINK"/>
    <property type="match status" value="1"/>
</dbReference>
<gene>
    <name evidence="12" type="ORF">pdam_00007474</name>
</gene>
<dbReference type="Proteomes" id="UP000275408">
    <property type="component" value="Unassembled WGS sequence"/>
</dbReference>
<dbReference type="CDD" id="cd01102">
    <property type="entry name" value="Link_Domain"/>
    <property type="match status" value="1"/>
</dbReference>
<evidence type="ECO:0000256" key="4">
    <source>
        <dbReference type="ARBA" id="ARBA00022989"/>
    </source>
</evidence>
<evidence type="ECO:0000256" key="8">
    <source>
        <dbReference type="ARBA" id="ARBA00023180"/>
    </source>
</evidence>
<evidence type="ECO:0000256" key="5">
    <source>
        <dbReference type="ARBA" id="ARBA00023136"/>
    </source>
</evidence>
<dbReference type="Gene3D" id="3.10.100.10">
    <property type="entry name" value="Mannose-Binding Protein A, subunit A"/>
    <property type="match status" value="1"/>
</dbReference>
<dbReference type="PANTHER" id="PTHR10225:SF5">
    <property type="entry name" value="C-TYPE LECTIN DOMAIN-CONTAINING PROTEIN"/>
    <property type="match status" value="1"/>
</dbReference>
<proteinExistence type="predicted"/>
<dbReference type="OrthoDB" id="5978846at2759"/>
<dbReference type="InterPro" id="IPR000538">
    <property type="entry name" value="Link_dom"/>
</dbReference>
<evidence type="ECO:0000256" key="3">
    <source>
        <dbReference type="ARBA" id="ARBA00022729"/>
    </source>
</evidence>
<dbReference type="Pfam" id="PF00193">
    <property type="entry name" value="Xlink"/>
    <property type="match status" value="1"/>
</dbReference>
<feature type="disulfide bond" evidence="9">
    <location>
        <begin position="130"/>
        <end position="147"/>
    </location>
</feature>
<organism evidence="12 13">
    <name type="scientific">Pocillopora damicornis</name>
    <name type="common">Cauliflower coral</name>
    <name type="synonym">Millepora damicornis</name>
    <dbReference type="NCBI Taxonomy" id="46731"/>
    <lineage>
        <taxon>Eukaryota</taxon>
        <taxon>Metazoa</taxon>
        <taxon>Cnidaria</taxon>
        <taxon>Anthozoa</taxon>
        <taxon>Hexacorallia</taxon>
        <taxon>Scleractinia</taxon>
        <taxon>Astrocoeniina</taxon>
        <taxon>Pocilloporidae</taxon>
        <taxon>Pocillopora</taxon>
    </lineage>
</organism>
<dbReference type="GO" id="GO:0005540">
    <property type="term" value="F:hyaluronic acid binding"/>
    <property type="evidence" value="ECO:0007669"/>
    <property type="project" value="InterPro"/>
</dbReference>
<feature type="domain" description="EGF-like" evidence="10">
    <location>
        <begin position="121"/>
        <end position="164"/>
    </location>
</feature>
<feature type="domain" description="Link" evidence="11">
    <location>
        <begin position="178"/>
        <end position="268"/>
    </location>
</feature>
<comment type="caution">
    <text evidence="9">Lacks conserved residue(s) required for the propagation of feature annotation.</text>
</comment>
<accession>A0A3M6TGM6</accession>
<evidence type="ECO:0000256" key="2">
    <source>
        <dbReference type="ARBA" id="ARBA00022692"/>
    </source>
</evidence>
<comment type="subcellular location">
    <subcellularLocation>
        <location evidence="1">Membrane</location>
        <topology evidence="1">Single-pass membrane protein</topology>
    </subcellularLocation>
</comment>
<keyword evidence="9" id="KW-0245">EGF-like domain</keyword>
<dbReference type="AlphaFoldDB" id="A0A3M6TGM6"/>
<dbReference type="STRING" id="46731.A0A3M6TGM6"/>
<name>A0A3M6TGM6_POCDA</name>
<keyword evidence="5" id="KW-0472">Membrane</keyword>
<dbReference type="InterPro" id="IPR016186">
    <property type="entry name" value="C-type_lectin-like/link_sf"/>
</dbReference>
<evidence type="ECO:0000313" key="12">
    <source>
        <dbReference type="EMBL" id="RMX40520.1"/>
    </source>
</evidence>
<protein>
    <recommendedName>
        <fullName evidence="14">Link domain-containing protein</fullName>
    </recommendedName>
</protein>
<sequence length="268" mass="30454">MSKYFFIKSIIFMTGLIWKSSVHGAKRHLMHERIYYKLEGKSLIGNVTEVRKVRDFFDCSFVCMKKGVPACLSFNIGRVTDDDGDYVCELSNSERYMEPERMQERISFDYYGITTVMLYSLLPTCDLIACNHGGNCIQGQRLGKITCQCLPEVTVLPFIDDKCNVDTNAMTQFEAVKGVFHAQVGRYTLTFYDAQRLCALLGATLATHDQLYTAWEAGLQKCAYGWLADATFRLPMQTRIPSCGGHIGIYGSSDPQDKSRKYNAWCYK</sequence>
<dbReference type="PRINTS" id="PR01265">
    <property type="entry name" value="LINKMODULE"/>
</dbReference>
<dbReference type="PROSITE" id="PS01241">
    <property type="entry name" value="LINK_1"/>
    <property type="match status" value="1"/>
</dbReference>
<reference evidence="12 13" key="1">
    <citation type="journal article" date="2018" name="Sci. Rep.">
        <title>Comparative analysis of the Pocillopora damicornis genome highlights role of immune system in coral evolution.</title>
        <authorList>
            <person name="Cunning R."/>
            <person name="Bay R.A."/>
            <person name="Gillette P."/>
            <person name="Baker A.C."/>
            <person name="Traylor-Knowles N."/>
        </authorList>
    </citation>
    <scope>NUCLEOTIDE SEQUENCE [LARGE SCALE GENOMIC DNA]</scope>
    <source>
        <strain evidence="12">RSMAS</strain>
        <tissue evidence="12">Whole animal</tissue>
    </source>
</reference>